<feature type="domain" description="PpiC" evidence="10">
    <location>
        <begin position="142"/>
        <end position="231"/>
    </location>
</feature>
<dbReference type="InterPro" id="IPR023058">
    <property type="entry name" value="PPIase_PpiC_CS"/>
</dbReference>
<evidence type="ECO:0000313" key="11">
    <source>
        <dbReference type="EMBL" id="PTX50825.1"/>
    </source>
</evidence>
<protein>
    <recommendedName>
        <fullName evidence="4">Parvulin-like PPIase</fullName>
        <ecNumber evidence="3">5.2.1.8</ecNumber>
    </recommendedName>
    <alternativeName>
        <fullName evidence="6">Peptidyl-prolyl cis-trans isomerase plp</fullName>
    </alternativeName>
    <alternativeName>
        <fullName evidence="7">Rotamase plp</fullName>
    </alternativeName>
</protein>
<evidence type="ECO:0000259" key="10">
    <source>
        <dbReference type="PROSITE" id="PS50198"/>
    </source>
</evidence>
<comment type="caution">
    <text evidence="11">The sequence shown here is derived from an EMBL/GenBank/DDBJ whole genome shotgun (WGS) entry which is preliminary data.</text>
</comment>
<keyword evidence="5 8" id="KW-0697">Rotamase</keyword>
<organism evidence="11 12">
    <name type="scientific">Allosediminivita pacifica</name>
    <dbReference type="NCBI Taxonomy" id="1267769"/>
    <lineage>
        <taxon>Bacteria</taxon>
        <taxon>Pseudomonadati</taxon>
        <taxon>Pseudomonadota</taxon>
        <taxon>Alphaproteobacteria</taxon>
        <taxon>Rhodobacterales</taxon>
        <taxon>Paracoccaceae</taxon>
        <taxon>Allosediminivita</taxon>
    </lineage>
</organism>
<dbReference type="InterPro" id="IPR027304">
    <property type="entry name" value="Trigger_fact/SurA_dom_sf"/>
</dbReference>
<evidence type="ECO:0000256" key="8">
    <source>
        <dbReference type="PROSITE-ProRule" id="PRU00278"/>
    </source>
</evidence>
<evidence type="ECO:0000256" key="9">
    <source>
        <dbReference type="SAM" id="SignalP"/>
    </source>
</evidence>
<dbReference type="RefSeq" id="WP_107975028.1">
    <property type="nucleotide sequence ID" value="NZ_BMEZ01000004.1"/>
</dbReference>
<gene>
    <name evidence="11" type="ORF">C8N44_104184</name>
</gene>
<name>A0A2T6B466_9RHOB</name>
<evidence type="ECO:0000256" key="3">
    <source>
        <dbReference type="ARBA" id="ARBA00013194"/>
    </source>
</evidence>
<accession>A0A2T6B466</accession>
<proteinExistence type="inferred from homology"/>
<feature type="chain" id="PRO_5015775344" description="Parvulin-like PPIase" evidence="9">
    <location>
        <begin position="24"/>
        <end position="290"/>
    </location>
</feature>
<dbReference type="SUPFAM" id="SSF109998">
    <property type="entry name" value="Triger factor/SurA peptide-binding domain-like"/>
    <property type="match status" value="1"/>
</dbReference>
<dbReference type="Gene3D" id="3.10.50.40">
    <property type="match status" value="1"/>
</dbReference>
<dbReference type="PANTHER" id="PTHR47245">
    <property type="entry name" value="PEPTIDYLPROLYL ISOMERASE"/>
    <property type="match status" value="1"/>
</dbReference>
<dbReference type="Proteomes" id="UP000244069">
    <property type="component" value="Unassembled WGS sequence"/>
</dbReference>
<dbReference type="GO" id="GO:0003755">
    <property type="term" value="F:peptidyl-prolyl cis-trans isomerase activity"/>
    <property type="evidence" value="ECO:0007669"/>
    <property type="project" value="UniProtKB-KW"/>
</dbReference>
<dbReference type="OrthoDB" id="14196at2"/>
<dbReference type="AlphaFoldDB" id="A0A2T6B466"/>
<dbReference type="EC" id="5.2.1.8" evidence="3"/>
<evidence type="ECO:0000256" key="5">
    <source>
        <dbReference type="ARBA" id="ARBA00023110"/>
    </source>
</evidence>
<comment type="catalytic activity">
    <reaction evidence="1">
        <text>[protein]-peptidylproline (omega=180) = [protein]-peptidylproline (omega=0)</text>
        <dbReference type="Rhea" id="RHEA:16237"/>
        <dbReference type="Rhea" id="RHEA-COMP:10747"/>
        <dbReference type="Rhea" id="RHEA-COMP:10748"/>
        <dbReference type="ChEBI" id="CHEBI:83833"/>
        <dbReference type="ChEBI" id="CHEBI:83834"/>
        <dbReference type="EC" id="5.2.1.8"/>
    </reaction>
</comment>
<evidence type="ECO:0000313" key="12">
    <source>
        <dbReference type="Proteomes" id="UP000244069"/>
    </source>
</evidence>
<dbReference type="EMBL" id="QBKN01000004">
    <property type="protein sequence ID" value="PTX50825.1"/>
    <property type="molecule type" value="Genomic_DNA"/>
</dbReference>
<evidence type="ECO:0000256" key="4">
    <source>
        <dbReference type="ARBA" id="ARBA00018370"/>
    </source>
</evidence>
<comment type="similarity">
    <text evidence="2">Belongs to the PpiC/parvulin rotamase family.</text>
</comment>
<dbReference type="PROSITE" id="PS01096">
    <property type="entry name" value="PPIC_PPIASE_1"/>
    <property type="match status" value="1"/>
</dbReference>
<dbReference type="PANTHER" id="PTHR47245:SF2">
    <property type="entry name" value="PEPTIDYL-PROLYL CIS-TRANS ISOMERASE HP_0175-RELATED"/>
    <property type="match status" value="1"/>
</dbReference>
<dbReference type="PROSITE" id="PS50198">
    <property type="entry name" value="PPIC_PPIASE_2"/>
    <property type="match status" value="1"/>
</dbReference>
<dbReference type="InterPro" id="IPR050245">
    <property type="entry name" value="PrsA_foldase"/>
</dbReference>
<evidence type="ECO:0000256" key="1">
    <source>
        <dbReference type="ARBA" id="ARBA00000971"/>
    </source>
</evidence>
<sequence length="290" mass="31345">MPRTLMKLSAAALAVGLALPAQAQESSEESAQDVTADTVVATVNGTEITIGNMLMVRAALPEQYAQLSPDVLWDGIVDQLIQQEVLSQSDQAEENRRVQVAVENERRSLMAAVAIEKIADEAVTEEALQAAYDETYANADQGTEFNASHILVETEEEAQALVTQLNEGADFAELARENSTGPSGPNGGQLGWFGAGMMVDSFQKAVEQMEVGTVSEPVQTQFGWHVIKLNETRTAEAPALEEVRGELTQQIQQQAVSDYIDSQLAEAEVDRADLEGVDPTVLNQLDLLQD</sequence>
<keyword evidence="12" id="KW-1185">Reference proteome</keyword>
<feature type="signal peptide" evidence="9">
    <location>
        <begin position="1"/>
        <end position="23"/>
    </location>
</feature>
<keyword evidence="8 11" id="KW-0413">Isomerase</keyword>
<reference evidence="11 12" key="1">
    <citation type="submission" date="2018-04" db="EMBL/GenBank/DDBJ databases">
        <title>Genomic Encyclopedia of Archaeal and Bacterial Type Strains, Phase II (KMG-II): from individual species to whole genera.</title>
        <authorList>
            <person name="Goeker M."/>
        </authorList>
    </citation>
    <scope>NUCLEOTIDE SEQUENCE [LARGE SCALE GENOMIC DNA]</scope>
    <source>
        <strain evidence="11 12">DSM 29329</strain>
    </source>
</reference>
<evidence type="ECO:0000256" key="7">
    <source>
        <dbReference type="ARBA" id="ARBA00031484"/>
    </source>
</evidence>
<dbReference type="InterPro" id="IPR046357">
    <property type="entry name" value="PPIase_dom_sf"/>
</dbReference>
<keyword evidence="9" id="KW-0732">Signal</keyword>
<dbReference type="Pfam" id="PF13616">
    <property type="entry name" value="Rotamase_3"/>
    <property type="match status" value="1"/>
</dbReference>
<dbReference type="SUPFAM" id="SSF54534">
    <property type="entry name" value="FKBP-like"/>
    <property type="match status" value="1"/>
</dbReference>
<evidence type="ECO:0000256" key="6">
    <source>
        <dbReference type="ARBA" id="ARBA00030642"/>
    </source>
</evidence>
<evidence type="ECO:0000256" key="2">
    <source>
        <dbReference type="ARBA" id="ARBA00007656"/>
    </source>
</evidence>
<dbReference type="InterPro" id="IPR000297">
    <property type="entry name" value="PPIase_PpiC"/>
</dbReference>